<evidence type="ECO:0000256" key="2">
    <source>
        <dbReference type="SAM" id="Phobius"/>
    </source>
</evidence>
<dbReference type="InterPro" id="IPR029052">
    <property type="entry name" value="Metallo-depent_PP-like"/>
</dbReference>
<reference evidence="4" key="1">
    <citation type="submission" date="2021-12" db="EMBL/GenBank/DDBJ databases">
        <title>Prjna785345.</title>
        <authorList>
            <person name="Rujirawat T."/>
            <person name="Krajaejun T."/>
        </authorList>
    </citation>
    <scope>NUCLEOTIDE SEQUENCE</scope>
    <source>
        <strain evidence="4">Pi057C3</strain>
    </source>
</reference>
<keyword evidence="5" id="KW-1185">Reference proteome</keyword>
<dbReference type="Gene3D" id="3.60.21.70">
    <property type="entry name" value="PhoD-like phosphatase"/>
    <property type="match status" value="1"/>
</dbReference>
<organism evidence="4 5">
    <name type="scientific">Pythium insidiosum</name>
    <name type="common">Pythiosis disease agent</name>
    <dbReference type="NCBI Taxonomy" id="114742"/>
    <lineage>
        <taxon>Eukaryota</taxon>
        <taxon>Sar</taxon>
        <taxon>Stramenopiles</taxon>
        <taxon>Oomycota</taxon>
        <taxon>Peronosporomycetes</taxon>
        <taxon>Pythiales</taxon>
        <taxon>Pythiaceae</taxon>
        <taxon>Pythium</taxon>
    </lineage>
</organism>
<dbReference type="InterPro" id="IPR038607">
    <property type="entry name" value="PhoD-like_sf"/>
</dbReference>
<evidence type="ECO:0000259" key="3">
    <source>
        <dbReference type="Pfam" id="PF09423"/>
    </source>
</evidence>
<feature type="transmembrane region" description="Helical" evidence="2">
    <location>
        <begin position="825"/>
        <end position="845"/>
    </location>
</feature>
<feature type="compositionally biased region" description="Polar residues" evidence="1">
    <location>
        <begin position="175"/>
        <end position="185"/>
    </location>
</feature>
<keyword evidence="2" id="KW-1133">Transmembrane helix</keyword>
<gene>
    <name evidence="4" type="ORF">P43SY_003063</name>
</gene>
<dbReference type="AlphaFoldDB" id="A0AAD5Q9C5"/>
<feature type="compositionally biased region" description="Pro residues" evidence="1">
    <location>
        <begin position="235"/>
        <end position="247"/>
    </location>
</feature>
<comment type="caution">
    <text evidence="4">The sequence shown here is derived from an EMBL/GenBank/DDBJ whole genome shotgun (WGS) entry which is preliminary data.</text>
</comment>
<name>A0AAD5Q9C5_PYTIN</name>
<dbReference type="Proteomes" id="UP001209570">
    <property type="component" value="Unassembled WGS sequence"/>
</dbReference>
<keyword evidence="2" id="KW-0812">Transmembrane</keyword>
<feature type="compositionally biased region" description="Basic residues" evidence="1">
    <location>
        <begin position="43"/>
        <end position="55"/>
    </location>
</feature>
<sequence>MSRREERKMAQLIASLERLEQHAGAPQSAAEHPAGARSAAGSKRGRKDRASKSKRLSIDTASPVEPDEGVHVTPKKRWMQRWSAMRTLGELVVPSSSAREELRVVAPVTSPQSQSTPVAMATAPVSTAVISPAPKASEQADATAAPYRGKGGSVDVKGEPEEGEATQDEAHQDENSQAAANQCDTGRSRPGDDGIQLTESELQRLERRKRRKTKWDVGDPRRGGQMPPSNNFNPAPYPSPNAPFQRPPFYQPRFPRGRPAWRHSHSFEDKPFHRVIVLVRLLALLLSLKESPRCAAASVRTPPPPLFIVGDVSATSARILYDRLPAVAETVVVRVHVATTNASLPPTAYRVLHELSLPFPAADRPEVLALRDLLPHHHYIVSFLMSPTGRHEEIVRFRTPATSSTAAAAAVDPQRVLVVSCDRFVDDRDDALWLRLADDLERHRDVHVGMAHIGDQVYVDSGAVQVSPVPLERLEEPELLRVHYETVVVAAFRSVYRETFGRAVLQRVLRQGAHWMVPDDHEVVNNLNRASVRRVFAPRGQDEDDAAFARRLAWQLHYRAGLQTIYEYQYQLRRDIAWAEVDFFSDPYAAILSAHPLYFAVEMPPLQLYFLDVRFDPSVAERDDESDDELLVSATQLNDVRQQLEQWRRRGRDGHVVVLASVPLFFHSALTADIAFGVEREVYPGHVATRRAQQELLDVLLAHPENSTLRLLVGGDVHMLAHTQVCASSASTTPPLCVDQLVTSGVTRRSTAIEDPKLLPFYLLLTRLEPLRQAITWWRQRPWRLHASKVFFGRNYGESQFEWRRSVEYPHASWPQQAVQSLLDAWPLVLTLLTAGAALVVRALFGCLGRCCGRRRASKATTGKRKHD</sequence>
<feature type="region of interest" description="Disordered" evidence="1">
    <location>
        <begin position="130"/>
        <end position="247"/>
    </location>
</feature>
<dbReference type="EMBL" id="JAKCXM010000120">
    <property type="protein sequence ID" value="KAJ0401742.1"/>
    <property type="molecule type" value="Genomic_DNA"/>
</dbReference>
<dbReference type="SUPFAM" id="SSF56300">
    <property type="entry name" value="Metallo-dependent phosphatases"/>
    <property type="match status" value="1"/>
</dbReference>
<accession>A0AAD5Q9C5</accession>
<feature type="region of interest" description="Disordered" evidence="1">
    <location>
        <begin position="1"/>
        <end position="75"/>
    </location>
</feature>
<proteinExistence type="predicted"/>
<dbReference type="Pfam" id="PF09423">
    <property type="entry name" value="PhoD"/>
    <property type="match status" value="1"/>
</dbReference>
<evidence type="ECO:0000313" key="5">
    <source>
        <dbReference type="Proteomes" id="UP001209570"/>
    </source>
</evidence>
<evidence type="ECO:0000313" key="4">
    <source>
        <dbReference type="EMBL" id="KAJ0401742.1"/>
    </source>
</evidence>
<keyword evidence="2" id="KW-0472">Membrane</keyword>
<evidence type="ECO:0000256" key="1">
    <source>
        <dbReference type="SAM" id="MobiDB-lite"/>
    </source>
</evidence>
<feature type="domain" description="PhoD-like phosphatase metallophosphatase" evidence="3">
    <location>
        <begin position="418"/>
        <end position="751"/>
    </location>
</feature>
<dbReference type="InterPro" id="IPR018946">
    <property type="entry name" value="PhoD-like_MPP"/>
</dbReference>
<dbReference type="PANTHER" id="PTHR37031">
    <property type="entry name" value="METALLOPHOSPHATASE BINDING DOMAIN PROTEIN"/>
    <property type="match status" value="1"/>
</dbReference>
<dbReference type="PANTHER" id="PTHR37031:SF2">
    <property type="entry name" value="PHOD-LIKE PHOSPHATASE METALLOPHOSPHATASE DOMAIN-CONTAINING PROTEIN"/>
    <property type="match status" value="1"/>
</dbReference>
<protein>
    <recommendedName>
        <fullName evidence="3">PhoD-like phosphatase metallophosphatase domain-containing protein</fullName>
    </recommendedName>
</protein>